<sequence>MRIMPYGALPLAEDVKNNGDDFLQISPLSDEDWSIAVRGIRRYEECAWHYFGKYENRGLWLGDKYLMYGENSPHRLAGDYVGVRRRGNFYRAWIKSGLSDRGEEGRGLSNFGSFDLVWKAVLRSLATDFFWRCDSWRKVGRVKFFEGKIPDAVGLIEIGRDGFPVNELHGEALDYWGSILNRSNVSYKNIHEGKSMMGVGCILYSKDNDDFWYHTVNSGQSDISWSFGLEIEDWVDLLFEEGMK</sequence>
<gene>
    <name evidence="1" type="ORF">Clow_00902</name>
</gene>
<dbReference type="EMBL" id="LKEV01000002">
    <property type="protein sequence ID" value="KQB86694.1"/>
    <property type="molecule type" value="Genomic_DNA"/>
</dbReference>
<organism evidence="1 2">
    <name type="scientific">Corynebacterium lowii</name>
    <dbReference type="NCBI Taxonomy" id="1544413"/>
    <lineage>
        <taxon>Bacteria</taxon>
        <taxon>Bacillati</taxon>
        <taxon>Actinomycetota</taxon>
        <taxon>Actinomycetes</taxon>
        <taxon>Mycobacteriales</taxon>
        <taxon>Corynebacteriaceae</taxon>
        <taxon>Corynebacterium</taxon>
    </lineage>
</organism>
<accession>A0A0Q1AIX8</accession>
<evidence type="ECO:0000313" key="1">
    <source>
        <dbReference type="EMBL" id="KQB86694.1"/>
    </source>
</evidence>
<reference evidence="1 2" key="1">
    <citation type="submission" date="2015-10" db="EMBL/GenBank/DDBJ databases">
        <title>Corynebacteirum lowii and Corynebacterium oculi species nova, derived from human clinical disease and and emended description of Corynebacterium mastiditis.</title>
        <authorList>
            <person name="Bernard K."/>
            <person name="Pacheco A.L."/>
            <person name="Mcdougall C."/>
            <person name="Burtx T."/>
            <person name="Weibe D."/>
            <person name="Tyler S."/>
            <person name="Olson A.B."/>
            <person name="Cnockaert M."/>
            <person name="Eguchi H."/>
            <person name="Kuwahara T."/>
            <person name="Nakayama-Imaohji H."/>
            <person name="Boudewijins M."/>
            <person name="Van Hoecke F."/>
            <person name="Bernier A.-M."/>
            <person name="Vandamme P."/>
        </authorList>
    </citation>
    <scope>NUCLEOTIDE SEQUENCE [LARGE SCALE GENOMIC DNA]</scope>
    <source>
        <strain evidence="1 2">NML 130206</strain>
    </source>
</reference>
<protein>
    <submittedName>
        <fullName evidence="1">Uncharacterized protein</fullName>
    </submittedName>
</protein>
<dbReference type="RefSeq" id="WP_156334629.1">
    <property type="nucleotide sequence ID" value="NZ_JAUSQY010000001.1"/>
</dbReference>
<name>A0A0Q1AIX8_9CORY</name>
<dbReference type="PATRIC" id="fig|1544413.3.peg.908"/>
<keyword evidence="2" id="KW-1185">Reference proteome</keyword>
<comment type="caution">
    <text evidence="1">The sequence shown here is derived from an EMBL/GenBank/DDBJ whole genome shotgun (WGS) entry which is preliminary data.</text>
</comment>
<evidence type="ECO:0000313" key="2">
    <source>
        <dbReference type="Proteomes" id="UP000050488"/>
    </source>
</evidence>
<dbReference type="OrthoDB" id="4408394at2"/>
<dbReference type="Proteomes" id="UP000050488">
    <property type="component" value="Unassembled WGS sequence"/>
</dbReference>
<proteinExistence type="predicted"/>
<dbReference type="STRING" id="1544413.Clow_00902"/>
<dbReference type="AlphaFoldDB" id="A0A0Q1AIX8"/>